<comment type="caution">
    <text evidence="1">The sequence shown here is derived from an EMBL/GenBank/DDBJ whole genome shotgun (WGS) entry which is preliminary data.</text>
</comment>
<organism evidence="1 2">
    <name type="scientific">Gigaspora margarita</name>
    <dbReference type="NCBI Taxonomy" id="4874"/>
    <lineage>
        <taxon>Eukaryota</taxon>
        <taxon>Fungi</taxon>
        <taxon>Fungi incertae sedis</taxon>
        <taxon>Mucoromycota</taxon>
        <taxon>Glomeromycotina</taxon>
        <taxon>Glomeromycetes</taxon>
        <taxon>Diversisporales</taxon>
        <taxon>Gigasporaceae</taxon>
        <taxon>Gigaspora</taxon>
    </lineage>
</organism>
<reference evidence="1 2" key="1">
    <citation type="submission" date="2021-06" db="EMBL/GenBank/DDBJ databases">
        <authorList>
            <person name="Kallberg Y."/>
            <person name="Tangrot J."/>
            <person name="Rosling A."/>
        </authorList>
    </citation>
    <scope>NUCLEOTIDE SEQUENCE [LARGE SCALE GENOMIC DNA]</scope>
    <source>
        <strain evidence="1 2">120-4 pot B 10/14</strain>
    </source>
</reference>
<dbReference type="EMBL" id="CAJVQB010009457">
    <property type="protein sequence ID" value="CAG8730343.1"/>
    <property type="molecule type" value="Genomic_DNA"/>
</dbReference>
<protein>
    <submittedName>
        <fullName evidence="1">2649_t:CDS:1</fullName>
    </submittedName>
</protein>
<proteinExistence type="predicted"/>
<accession>A0ABN7V4M1</accession>
<feature type="non-terminal residue" evidence="1">
    <location>
        <position position="111"/>
    </location>
</feature>
<gene>
    <name evidence="1" type="ORF">GMARGA_LOCUS14339</name>
</gene>
<name>A0ABN7V4M1_GIGMA</name>
<sequence length="111" mass="13173">MTEWSKIFGKTNVHLREIKSSQNWDPTYKQYRCSRNQALVTKLKGLVVHSEQDKMLNSLLDQPYNKVKIDRVLDQKEKNLLTHAIEVKNKTQEWINECIYKKLNGIIVKEE</sequence>
<evidence type="ECO:0000313" key="2">
    <source>
        <dbReference type="Proteomes" id="UP000789901"/>
    </source>
</evidence>
<keyword evidence="2" id="KW-1185">Reference proteome</keyword>
<evidence type="ECO:0000313" key="1">
    <source>
        <dbReference type="EMBL" id="CAG8730343.1"/>
    </source>
</evidence>
<dbReference type="Proteomes" id="UP000789901">
    <property type="component" value="Unassembled WGS sequence"/>
</dbReference>